<proteinExistence type="predicted"/>
<comment type="cofactor">
    <cofactor evidence="1">
        <name>Zn(2+)</name>
        <dbReference type="ChEBI" id="CHEBI:29105"/>
    </cofactor>
</comment>
<dbReference type="PANTHER" id="PTHR37326:SF1">
    <property type="entry name" value="BLL3975 PROTEIN"/>
    <property type="match status" value="1"/>
</dbReference>
<dbReference type="Gene3D" id="3.40.630.10">
    <property type="entry name" value="Zn peptidases"/>
    <property type="match status" value="1"/>
</dbReference>
<sequence>MKKEILFSMKSPFRDDFNIYGYTFGSGSKSLAIIGSMRGDEVNQMYVCSQIVKELASLENHGYLASDVSITVIPSANPFSMNIGKRFWTMDDTDINRMFPGYDQGETTQRIAAGIFKKLENYEYGIQLASFYMPGDFIPHVRIFNTGNDYIEEANDFGLPYVMISDPTPFDTTLLNYNWQIWNTKTFSLYGGTNQKIEGMATKHLVNSILRFLIKKGMIIKRTFDPACVSETIRESQLKVIQAPSAGVFYKKKNAGDYVRKGDELGRILDPYEGTLKARIYAYVDGMMFFTHDSPLTLQNTPLFKIYGSE</sequence>
<keyword evidence="4" id="KW-0862">Zinc</keyword>
<dbReference type="PANTHER" id="PTHR37326">
    <property type="entry name" value="BLL3975 PROTEIN"/>
    <property type="match status" value="1"/>
</dbReference>
<evidence type="ECO:0000256" key="2">
    <source>
        <dbReference type="ARBA" id="ARBA00022723"/>
    </source>
</evidence>
<organism evidence="6 7">
    <name type="scientific">Succinivibrio faecicola</name>
    <dbReference type="NCBI Taxonomy" id="2820300"/>
    <lineage>
        <taxon>Bacteria</taxon>
        <taxon>Pseudomonadati</taxon>
        <taxon>Pseudomonadota</taxon>
        <taxon>Gammaproteobacteria</taxon>
        <taxon>Aeromonadales</taxon>
        <taxon>Succinivibrionaceae</taxon>
        <taxon>Succinivibrio</taxon>
    </lineage>
</organism>
<keyword evidence="7" id="KW-1185">Reference proteome</keyword>
<evidence type="ECO:0000256" key="1">
    <source>
        <dbReference type="ARBA" id="ARBA00001947"/>
    </source>
</evidence>
<evidence type="ECO:0000313" key="7">
    <source>
        <dbReference type="Proteomes" id="UP000731465"/>
    </source>
</evidence>
<evidence type="ECO:0000256" key="4">
    <source>
        <dbReference type="ARBA" id="ARBA00022833"/>
    </source>
</evidence>
<dbReference type="RefSeq" id="WP_219938268.1">
    <property type="nucleotide sequence ID" value="NZ_JAGFNY010000045.1"/>
</dbReference>
<feature type="domain" description="Succinylglutamate desuccinylase/Aspartoacylase catalytic" evidence="5">
    <location>
        <begin position="29"/>
        <end position="171"/>
    </location>
</feature>
<reference evidence="6 7" key="1">
    <citation type="submission" date="2021-03" db="EMBL/GenBank/DDBJ databases">
        <title>Succinivibrio sp. nov. isolated from feces of cow.</title>
        <authorList>
            <person name="Choi J.-Y."/>
        </authorList>
    </citation>
    <scope>NUCLEOTIDE SEQUENCE [LARGE SCALE GENOMIC DNA]</scope>
    <source>
        <strain evidence="6 7">AGMB01872</strain>
    </source>
</reference>
<dbReference type="EMBL" id="JAGFNY010000045">
    <property type="protein sequence ID" value="MBW7571044.1"/>
    <property type="molecule type" value="Genomic_DNA"/>
</dbReference>
<dbReference type="Pfam" id="PF24827">
    <property type="entry name" value="AstE_AspA_cat"/>
    <property type="match status" value="1"/>
</dbReference>
<keyword evidence="2" id="KW-0479">Metal-binding</keyword>
<comment type="caution">
    <text evidence="6">The sequence shown here is derived from an EMBL/GenBank/DDBJ whole genome shotgun (WGS) entry which is preliminary data.</text>
</comment>
<evidence type="ECO:0000313" key="6">
    <source>
        <dbReference type="EMBL" id="MBW7571044.1"/>
    </source>
</evidence>
<dbReference type="InterPro" id="IPR055438">
    <property type="entry name" value="AstE_AspA_cat"/>
</dbReference>
<dbReference type="Proteomes" id="UP000731465">
    <property type="component" value="Unassembled WGS sequence"/>
</dbReference>
<keyword evidence="3" id="KW-0378">Hydrolase</keyword>
<evidence type="ECO:0000256" key="3">
    <source>
        <dbReference type="ARBA" id="ARBA00022801"/>
    </source>
</evidence>
<dbReference type="InterPro" id="IPR053138">
    <property type="entry name" value="N-alpha-Ac-DABA_deacetylase"/>
</dbReference>
<evidence type="ECO:0000259" key="5">
    <source>
        <dbReference type="Pfam" id="PF24827"/>
    </source>
</evidence>
<dbReference type="SUPFAM" id="SSF53187">
    <property type="entry name" value="Zn-dependent exopeptidases"/>
    <property type="match status" value="1"/>
</dbReference>
<dbReference type="CDD" id="cd06253">
    <property type="entry name" value="M14_ASTE_ASPA-like"/>
    <property type="match status" value="1"/>
</dbReference>
<gene>
    <name evidence="6" type="ORF">J5V48_09070</name>
</gene>
<name>A0ABS7DIB2_9GAMM</name>
<accession>A0ABS7DIB2</accession>
<protein>
    <submittedName>
        <fullName evidence="6">Succinylglutamate desuccinylase/aspartoacylase family protein</fullName>
    </submittedName>
</protein>